<organism evidence="8 9">
    <name type="scientific">Neorickettsia helminthoeca str. Oregon</name>
    <dbReference type="NCBI Taxonomy" id="1286528"/>
    <lineage>
        <taxon>Bacteria</taxon>
        <taxon>Pseudomonadati</taxon>
        <taxon>Pseudomonadota</taxon>
        <taxon>Alphaproteobacteria</taxon>
        <taxon>Rickettsiales</taxon>
        <taxon>Anaplasmataceae</taxon>
        <taxon>Neorickettsia</taxon>
    </lineage>
</organism>
<dbReference type="Gene3D" id="3.40.50.1470">
    <property type="entry name" value="Peptidyl-tRNA hydrolase"/>
    <property type="match status" value="1"/>
</dbReference>
<evidence type="ECO:0000256" key="5">
    <source>
        <dbReference type="ARBA" id="ARBA00038063"/>
    </source>
</evidence>
<dbReference type="SUPFAM" id="SSF53178">
    <property type="entry name" value="Peptidyl-tRNA hydrolase-like"/>
    <property type="match status" value="1"/>
</dbReference>
<evidence type="ECO:0000256" key="6">
    <source>
        <dbReference type="ARBA" id="ARBA00050038"/>
    </source>
</evidence>
<keyword evidence="3 8" id="KW-0378">Hydrolase</keyword>
<keyword evidence="7" id="KW-1133">Transmembrane helix</keyword>
<dbReference type="EMBL" id="CP007481">
    <property type="protein sequence ID" value="AHX11248.1"/>
    <property type="molecule type" value="Genomic_DNA"/>
</dbReference>
<dbReference type="GO" id="GO:0000049">
    <property type="term" value="F:tRNA binding"/>
    <property type="evidence" value="ECO:0007669"/>
    <property type="project" value="UniProtKB-KW"/>
</dbReference>
<keyword evidence="4" id="KW-0694">RNA-binding</keyword>
<keyword evidence="2" id="KW-0820">tRNA-binding</keyword>
<dbReference type="EC" id="3.1.1.29" evidence="1"/>
<sequence>MLVDYLRNSLSFPDFVSNFSGFLCFGVTSSIKLYLFKPMTFMNNSGFPLARLVNFYKVHPCNVLVFHDDADLGFGRIKIKKGGSSGGHNGLKSIDSNLGRDYWRFRFGVGKEENSNLAKYVLSSFTECEIGHLNKVFEFIAKNIILLLSDIERQKSTFLMDYMSVLNTI</sequence>
<comment type="similarity">
    <text evidence="5">Belongs to the PTH family.</text>
</comment>
<dbReference type="Pfam" id="PF01195">
    <property type="entry name" value="Pept_tRNA_hydro"/>
    <property type="match status" value="1"/>
</dbReference>
<proteinExistence type="inferred from homology"/>
<dbReference type="PROSITE" id="PS01196">
    <property type="entry name" value="PEPT_TRNA_HYDROL_2"/>
    <property type="match status" value="1"/>
</dbReference>
<gene>
    <name evidence="8" type="ORF">NHE_0289</name>
</gene>
<keyword evidence="9" id="KW-1185">Reference proteome</keyword>
<dbReference type="KEGG" id="nhm:NHE_0289"/>
<evidence type="ECO:0000256" key="4">
    <source>
        <dbReference type="ARBA" id="ARBA00022884"/>
    </source>
</evidence>
<protein>
    <recommendedName>
        <fullName evidence="6">Peptidyl-tRNA hydrolase</fullName>
        <ecNumber evidence="1">3.1.1.29</ecNumber>
    </recommendedName>
</protein>
<evidence type="ECO:0000313" key="8">
    <source>
        <dbReference type="EMBL" id="AHX11248.1"/>
    </source>
</evidence>
<evidence type="ECO:0000256" key="2">
    <source>
        <dbReference type="ARBA" id="ARBA00022555"/>
    </source>
</evidence>
<dbReference type="Proteomes" id="UP000023755">
    <property type="component" value="Chromosome"/>
</dbReference>
<dbReference type="HOGENOM" id="CLU_062456_4_1_5"/>
<evidence type="ECO:0000313" key="9">
    <source>
        <dbReference type="Proteomes" id="UP000023755"/>
    </source>
</evidence>
<keyword evidence="7" id="KW-0472">Membrane</keyword>
<evidence type="ECO:0000256" key="3">
    <source>
        <dbReference type="ARBA" id="ARBA00022801"/>
    </source>
</evidence>
<name>X5H3H4_9RICK</name>
<dbReference type="GO" id="GO:0004045">
    <property type="term" value="F:peptidyl-tRNA hydrolase activity"/>
    <property type="evidence" value="ECO:0007669"/>
    <property type="project" value="UniProtKB-EC"/>
</dbReference>
<dbReference type="InterPro" id="IPR018171">
    <property type="entry name" value="Pept_tRNA_hydro_CS"/>
</dbReference>
<dbReference type="PANTHER" id="PTHR17224:SF1">
    <property type="entry name" value="PEPTIDYL-TRNA HYDROLASE"/>
    <property type="match status" value="1"/>
</dbReference>
<keyword evidence="7" id="KW-0812">Transmembrane</keyword>
<feature type="transmembrane region" description="Helical" evidence="7">
    <location>
        <begin position="15"/>
        <end position="35"/>
    </location>
</feature>
<dbReference type="STRING" id="1286528.NHE_0289"/>
<evidence type="ECO:0000256" key="7">
    <source>
        <dbReference type="SAM" id="Phobius"/>
    </source>
</evidence>
<dbReference type="CDD" id="cd00462">
    <property type="entry name" value="PTH"/>
    <property type="match status" value="1"/>
</dbReference>
<reference evidence="8 9" key="1">
    <citation type="submission" date="2014-03" db="EMBL/GenBank/DDBJ databases">
        <title>Sequencing and Comparison of Genomes and Transcriptome Profiles of Human Ehrlichiosis Agents.</title>
        <authorList>
            <person name="Lin M."/>
            <person name="Daugherty S.C."/>
            <person name="Nagaraj S."/>
            <person name="Cheng Z."/>
            <person name="Xiong Q."/>
            <person name="Lin F.-Y."/>
            <person name="Sengamalay N."/>
            <person name="Ott S."/>
            <person name="Godinez A."/>
            <person name="Tallon L.J."/>
            <person name="Sadzewicz L."/>
            <person name="Fraser C.M."/>
            <person name="Dunning Hotopp J.C."/>
            <person name="Rikihisa Y."/>
        </authorList>
    </citation>
    <scope>NUCLEOTIDE SEQUENCE [LARGE SCALE GENOMIC DNA]</scope>
    <source>
        <strain evidence="8 9">Oregon</strain>
    </source>
</reference>
<evidence type="ECO:0000256" key="1">
    <source>
        <dbReference type="ARBA" id="ARBA00013260"/>
    </source>
</evidence>
<dbReference type="InterPro" id="IPR001328">
    <property type="entry name" value="Pept_tRNA_hydro"/>
</dbReference>
<dbReference type="AlphaFoldDB" id="X5H3H4"/>
<accession>X5H3H4</accession>
<dbReference type="PANTHER" id="PTHR17224">
    <property type="entry name" value="PEPTIDYL-TRNA HYDROLASE"/>
    <property type="match status" value="1"/>
</dbReference>
<dbReference type="NCBIfam" id="TIGR00447">
    <property type="entry name" value="pth"/>
    <property type="match status" value="1"/>
</dbReference>
<dbReference type="InterPro" id="IPR036416">
    <property type="entry name" value="Pept_tRNA_hydro_sf"/>
</dbReference>